<evidence type="ECO:0000313" key="2">
    <source>
        <dbReference type="Proteomes" id="UP000238479"/>
    </source>
</evidence>
<sequence length="83" mass="9877">MTHKRVNPDQIQLRINPIHADVDEEITSIRSQVRKLRNPLCPNNNGVHIYTLIQSKWEKLFFKRYRVSDSWACNDSCQRPIIM</sequence>
<evidence type="ECO:0000313" key="1">
    <source>
        <dbReference type="EMBL" id="PRQ47026.1"/>
    </source>
</evidence>
<name>A0A2P6RKR4_ROSCH</name>
<organism evidence="1 2">
    <name type="scientific">Rosa chinensis</name>
    <name type="common">China rose</name>
    <dbReference type="NCBI Taxonomy" id="74649"/>
    <lineage>
        <taxon>Eukaryota</taxon>
        <taxon>Viridiplantae</taxon>
        <taxon>Streptophyta</taxon>
        <taxon>Embryophyta</taxon>
        <taxon>Tracheophyta</taxon>
        <taxon>Spermatophyta</taxon>
        <taxon>Magnoliopsida</taxon>
        <taxon>eudicotyledons</taxon>
        <taxon>Gunneridae</taxon>
        <taxon>Pentapetalae</taxon>
        <taxon>rosids</taxon>
        <taxon>fabids</taxon>
        <taxon>Rosales</taxon>
        <taxon>Rosaceae</taxon>
        <taxon>Rosoideae</taxon>
        <taxon>Rosoideae incertae sedis</taxon>
        <taxon>Rosa</taxon>
    </lineage>
</organism>
<dbReference type="Gramene" id="PRQ47026">
    <property type="protein sequence ID" value="PRQ47026"/>
    <property type="gene ID" value="RchiOBHm_Chr2g0095271"/>
</dbReference>
<keyword evidence="2" id="KW-1185">Reference proteome</keyword>
<dbReference type="EMBL" id="PDCK01000040">
    <property type="protein sequence ID" value="PRQ47026.1"/>
    <property type="molecule type" value="Genomic_DNA"/>
</dbReference>
<accession>A0A2P6RKR4</accession>
<protein>
    <submittedName>
        <fullName evidence="1">Uncharacterized protein</fullName>
    </submittedName>
</protein>
<comment type="caution">
    <text evidence="1">The sequence shown here is derived from an EMBL/GenBank/DDBJ whole genome shotgun (WGS) entry which is preliminary data.</text>
</comment>
<dbReference type="Proteomes" id="UP000238479">
    <property type="component" value="Chromosome 2"/>
</dbReference>
<reference evidence="1 2" key="1">
    <citation type="journal article" date="2018" name="Nat. Genet.">
        <title>The Rosa genome provides new insights in the design of modern roses.</title>
        <authorList>
            <person name="Bendahmane M."/>
        </authorList>
    </citation>
    <scope>NUCLEOTIDE SEQUENCE [LARGE SCALE GENOMIC DNA]</scope>
    <source>
        <strain evidence="2">cv. Old Blush</strain>
    </source>
</reference>
<gene>
    <name evidence="1" type="ORF">RchiOBHm_Chr2g0095271</name>
</gene>
<dbReference type="AlphaFoldDB" id="A0A2P6RKR4"/>
<proteinExistence type="predicted"/>